<dbReference type="InterPro" id="IPR016439">
    <property type="entry name" value="Lag1/Lac1-like"/>
</dbReference>
<feature type="transmembrane region" description="Helical" evidence="8">
    <location>
        <begin position="133"/>
        <end position="154"/>
    </location>
</feature>
<dbReference type="AlphaFoldDB" id="A0A0L0N760"/>
<feature type="transmembrane region" description="Helical" evidence="8">
    <location>
        <begin position="375"/>
        <end position="398"/>
    </location>
</feature>
<feature type="transmembrane region" description="Helical" evidence="8">
    <location>
        <begin position="175"/>
        <end position="197"/>
    </location>
</feature>
<dbReference type="GO" id="GO:0016020">
    <property type="term" value="C:membrane"/>
    <property type="evidence" value="ECO:0007669"/>
    <property type="project" value="UniProtKB-SubCell"/>
</dbReference>
<evidence type="ECO:0000256" key="5">
    <source>
        <dbReference type="ARBA" id="ARBA00023136"/>
    </source>
</evidence>
<reference evidence="10 11" key="1">
    <citation type="journal article" date="2015" name="BMC Genomics">
        <title>The genome of the truffle-parasite Tolypocladium ophioglossoides and the evolution of antifungal peptaibiotics.</title>
        <authorList>
            <person name="Quandt C.A."/>
            <person name="Bushley K.E."/>
            <person name="Spatafora J.W."/>
        </authorList>
    </citation>
    <scope>NUCLEOTIDE SEQUENCE [LARGE SCALE GENOMIC DNA]</scope>
    <source>
        <strain evidence="10 11">CBS 100239</strain>
    </source>
</reference>
<feature type="compositionally biased region" description="Basic and acidic residues" evidence="7">
    <location>
        <begin position="30"/>
        <end position="40"/>
    </location>
</feature>
<comment type="subcellular location">
    <subcellularLocation>
        <location evidence="1">Membrane</location>
        <topology evidence="1">Multi-pass membrane protein</topology>
    </subcellularLocation>
</comment>
<dbReference type="PROSITE" id="PS50922">
    <property type="entry name" value="TLC"/>
    <property type="match status" value="1"/>
</dbReference>
<dbReference type="STRING" id="1163406.A0A0L0N760"/>
<dbReference type="GO" id="GO:0050291">
    <property type="term" value="F:sphingosine N-acyltransferase activity"/>
    <property type="evidence" value="ECO:0007669"/>
    <property type="project" value="InterPro"/>
</dbReference>
<dbReference type="PANTHER" id="PTHR12560">
    <property type="entry name" value="LONGEVITY ASSURANCE FACTOR 1 LAG1"/>
    <property type="match status" value="1"/>
</dbReference>
<keyword evidence="10" id="KW-0808">Transferase</keyword>
<evidence type="ECO:0000256" key="2">
    <source>
        <dbReference type="ARBA" id="ARBA00009808"/>
    </source>
</evidence>
<feature type="region of interest" description="Disordered" evidence="7">
    <location>
        <begin position="452"/>
        <end position="473"/>
    </location>
</feature>
<feature type="transmembrane region" description="Helical" evidence="8">
    <location>
        <begin position="292"/>
        <end position="313"/>
    </location>
</feature>
<keyword evidence="11" id="KW-1185">Reference proteome</keyword>
<dbReference type="InterPro" id="IPR006634">
    <property type="entry name" value="TLC-dom"/>
</dbReference>
<evidence type="ECO:0000256" key="8">
    <source>
        <dbReference type="SAM" id="Phobius"/>
    </source>
</evidence>
<keyword evidence="5 6" id="KW-0472">Membrane</keyword>
<dbReference type="Pfam" id="PF03798">
    <property type="entry name" value="TRAM_LAG1_CLN8"/>
    <property type="match status" value="1"/>
</dbReference>
<evidence type="ECO:0000256" key="1">
    <source>
        <dbReference type="ARBA" id="ARBA00004141"/>
    </source>
</evidence>
<evidence type="ECO:0000256" key="4">
    <source>
        <dbReference type="ARBA" id="ARBA00022989"/>
    </source>
</evidence>
<comment type="caution">
    <text evidence="10">The sequence shown here is derived from an EMBL/GenBank/DDBJ whole genome shotgun (WGS) entry which is preliminary data.</text>
</comment>
<name>A0A0L0N760_TOLOC</name>
<organism evidence="10 11">
    <name type="scientific">Tolypocladium ophioglossoides (strain CBS 100239)</name>
    <name type="common">Snaketongue truffleclub</name>
    <name type="synonym">Elaphocordyceps ophioglossoides</name>
    <dbReference type="NCBI Taxonomy" id="1163406"/>
    <lineage>
        <taxon>Eukaryota</taxon>
        <taxon>Fungi</taxon>
        <taxon>Dikarya</taxon>
        <taxon>Ascomycota</taxon>
        <taxon>Pezizomycotina</taxon>
        <taxon>Sordariomycetes</taxon>
        <taxon>Hypocreomycetidae</taxon>
        <taxon>Hypocreales</taxon>
        <taxon>Ophiocordycipitaceae</taxon>
        <taxon>Tolypocladium</taxon>
    </lineage>
</organism>
<dbReference type="GO" id="GO:0046513">
    <property type="term" value="P:ceramide biosynthetic process"/>
    <property type="evidence" value="ECO:0007669"/>
    <property type="project" value="InterPro"/>
</dbReference>
<feature type="transmembrane region" description="Helical" evidence="8">
    <location>
        <begin position="217"/>
        <end position="235"/>
    </location>
</feature>
<evidence type="ECO:0000259" key="9">
    <source>
        <dbReference type="PROSITE" id="PS50922"/>
    </source>
</evidence>
<dbReference type="PANTHER" id="PTHR12560:SF0">
    <property type="entry name" value="LD18904P"/>
    <property type="match status" value="1"/>
</dbReference>
<keyword evidence="10" id="KW-0012">Acyltransferase</keyword>
<keyword evidence="4 8" id="KW-1133">Transmembrane helix</keyword>
<feature type="domain" description="TLC" evidence="9">
    <location>
        <begin position="166"/>
        <end position="406"/>
    </location>
</feature>
<feature type="region of interest" description="Disordered" evidence="7">
    <location>
        <begin position="411"/>
        <end position="436"/>
    </location>
</feature>
<dbReference type="OrthoDB" id="537032at2759"/>
<gene>
    <name evidence="10" type="ORF">TOPH_05364</name>
</gene>
<dbReference type="SMART" id="SM00724">
    <property type="entry name" value="TLC"/>
    <property type="match status" value="1"/>
</dbReference>
<feature type="compositionally biased region" description="Polar residues" evidence="7">
    <location>
        <begin position="1"/>
        <end position="16"/>
    </location>
</feature>
<evidence type="ECO:0000256" key="3">
    <source>
        <dbReference type="ARBA" id="ARBA00022692"/>
    </source>
</evidence>
<sequence>MADQPSHQTAAATATGVQHEAPPAAAQPEVVRDLSIDRKGGPQQRGANKNPSPVMSRRVGKKAKKERDDGQLAELSRWFLDNQAGIAFNLLALLFLTHACIPRARPSTARFFQLSQLNPRTGKYAASADDLCFMAFCVVLFTGLRAGVMDHVLAPLARRRGVAKKKDVTRFAEQAWIAIYCSIFWPLGMLIYCNSPYFLNMSELWTNWPDRELDGLIKLYMLAQLAFWIQQVVVVHIEERRKDHWQMLTHHFVTIALIGASYAYHQTKVGNLIMVLMDVVELLLPVAKCLKYLGYTTICDVLFGVFLVSWFLARHVFYLMTCWSIYTDLPRIIAPACYRGTMDDIKEPLPVPDGWSHVLEPFYDPKGMVCFDSSITYWFLFCLLFLQVLTIMWFTMILQVAARVLKGSKAEDLRSDDESDEESDEENLDDDEGQPFTEEVVAEDMDLKAWEQRRDAQRAAGSTSGVSLPGHSERKKLLNRIGCEKQIS</sequence>
<evidence type="ECO:0000313" key="11">
    <source>
        <dbReference type="Proteomes" id="UP000036947"/>
    </source>
</evidence>
<proteinExistence type="inferred from homology"/>
<dbReference type="Proteomes" id="UP000036947">
    <property type="component" value="Unassembled WGS sequence"/>
</dbReference>
<evidence type="ECO:0000256" key="7">
    <source>
        <dbReference type="SAM" id="MobiDB-lite"/>
    </source>
</evidence>
<keyword evidence="3 6" id="KW-0812">Transmembrane</keyword>
<evidence type="ECO:0000256" key="6">
    <source>
        <dbReference type="PROSITE-ProRule" id="PRU00205"/>
    </source>
</evidence>
<feature type="transmembrane region" description="Helical" evidence="8">
    <location>
        <begin position="86"/>
        <end position="104"/>
    </location>
</feature>
<feature type="transmembrane region" description="Helical" evidence="8">
    <location>
        <begin position="247"/>
        <end position="264"/>
    </location>
</feature>
<evidence type="ECO:0000313" key="10">
    <source>
        <dbReference type="EMBL" id="KND89953.1"/>
    </source>
</evidence>
<feature type="compositionally biased region" description="Acidic residues" evidence="7">
    <location>
        <begin position="414"/>
        <end position="433"/>
    </location>
</feature>
<feature type="region of interest" description="Disordered" evidence="7">
    <location>
        <begin position="1"/>
        <end position="68"/>
    </location>
</feature>
<protein>
    <submittedName>
        <fullName evidence="10">Sphingosine N-acyltransferase lag1</fullName>
    </submittedName>
</protein>
<dbReference type="EMBL" id="LFRF01000015">
    <property type="protein sequence ID" value="KND89953.1"/>
    <property type="molecule type" value="Genomic_DNA"/>
</dbReference>
<comment type="similarity">
    <text evidence="2">Belongs to the sphingosine N-acyltransferase family.</text>
</comment>
<accession>A0A0L0N760</accession>